<evidence type="ECO:0000256" key="17">
    <source>
        <dbReference type="ARBA" id="ARBA00073785"/>
    </source>
</evidence>
<keyword evidence="4 19" id="KW-0812">Transmembrane</keyword>
<organism evidence="21 22">
    <name type="scientific">Dimorphilus gyrociliatus</name>
    <dbReference type="NCBI Taxonomy" id="2664684"/>
    <lineage>
        <taxon>Eukaryota</taxon>
        <taxon>Metazoa</taxon>
        <taxon>Spiralia</taxon>
        <taxon>Lophotrochozoa</taxon>
        <taxon>Annelida</taxon>
        <taxon>Polychaeta</taxon>
        <taxon>Polychaeta incertae sedis</taxon>
        <taxon>Dinophilidae</taxon>
        <taxon>Dimorphilus</taxon>
    </lineage>
</organism>
<keyword evidence="12" id="KW-0675">Receptor</keyword>
<feature type="transmembrane region" description="Helical" evidence="19">
    <location>
        <begin position="422"/>
        <end position="446"/>
    </location>
</feature>
<dbReference type="SUPFAM" id="SSF53822">
    <property type="entry name" value="Periplasmic binding protein-like I"/>
    <property type="match status" value="1"/>
</dbReference>
<keyword evidence="10 19" id="KW-0472">Membrane</keyword>
<keyword evidence="8" id="KW-0297">G-protein coupled receptor</keyword>
<comment type="caution">
    <text evidence="21">The sequence shown here is derived from an EMBL/GenBank/DDBJ whole genome shotgun (WGS) entry which is preliminary data.</text>
</comment>
<protein>
    <recommendedName>
        <fullName evidence="17">Gamma-aminobutyric acid type B receptor subunit 2</fullName>
    </recommendedName>
    <alternativeName>
        <fullName evidence="18">G-protein coupled receptor 51</fullName>
    </alternativeName>
</protein>
<dbReference type="InterPro" id="IPR001828">
    <property type="entry name" value="ANF_lig-bd_rcpt"/>
</dbReference>
<reference evidence="21 22" key="1">
    <citation type="submission" date="2020-08" db="EMBL/GenBank/DDBJ databases">
        <authorList>
            <person name="Hejnol A."/>
        </authorList>
    </citation>
    <scope>NUCLEOTIDE SEQUENCE [LARGE SCALE GENOMIC DNA]</scope>
</reference>
<evidence type="ECO:0000256" key="8">
    <source>
        <dbReference type="ARBA" id="ARBA00023040"/>
    </source>
</evidence>
<dbReference type="EMBL" id="CAJFCJ010000005">
    <property type="protein sequence ID" value="CAD5114118.1"/>
    <property type="molecule type" value="Genomic_DNA"/>
</dbReference>
<evidence type="ECO:0000256" key="4">
    <source>
        <dbReference type="ARBA" id="ARBA00022692"/>
    </source>
</evidence>
<keyword evidence="15" id="KW-0628">Postsynaptic cell membrane</keyword>
<evidence type="ECO:0000256" key="13">
    <source>
        <dbReference type="ARBA" id="ARBA00023180"/>
    </source>
</evidence>
<evidence type="ECO:0000256" key="6">
    <source>
        <dbReference type="ARBA" id="ARBA00022989"/>
    </source>
</evidence>
<dbReference type="OrthoDB" id="2150267at2759"/>
<keyword evidence="9" id="KW-0175">Coiled coil</keyword>
<dbReference type="AlphaFoldDB" id="A0A7I8VFF1"/>
<keyword evidence="11" id="KW-1015">Disulfide bond</keyword>
<feature type="transmembrane region" description="Helical" evidence="19">
    <location>
        <begin position="467"/>
        <end position="490"/>
    </location>
</feature>
<comment type="similarity">
    <text evidence="1">Belongs to the G-protein coupled receptor 3 family. GABA-B receptor subfamily.</text>
</comment>
<evidence type="ECO:0000313" key="21">
    <source>
        <dbReference type="EMBL" id="CAD5114118.1"/>
    </source>
</evidence>
<dbReference type="FunFam" id="3.40.50.2300:FF:000063">
    <property type="entry name" value="Gamma-aminobutyric acid type B receptor subunit"/>
    <property type="match status" value="1"/>
</dbReference>
<evidence type="ECO:0000256" key="14">
    <source>
        <dbReference type="ARBA" id="ARBA00023224"/>
    </source>
</evidence>
<dbReference type="Proteomes" id="UP000549394">
    <property type="component" value="Unassembled WGS sequence"/>
</dbReference>
<dbReference type="PRINTS" id="PR00248">
    <property type="entry name" value="GPCRMGR"/>
</dbReference>
<evidence type="ECO:0000256" key="16">
    <source>
        <dbReference type="ARBA" id="ARBA00034104"/>
    </source>
</evidence>
<dbReference type="Gene3D" id="3.40.50.2300">
    <property type="match status" value="2"/>
</dbReference>
<keyword evidence="14" id="KW-0807">Transducer</keyword>
<name>A0A7I8VFF1_9ANNE</name>
<keyword evidence="2" id="KW-1003">Cell membrane</keyword>
<dbReference type="InterPro" id="IPR002455">
    <property type="entry name" value="GPCR3_GABA-B"/>
</dbReference>
<gene>
    <name evidence="21" type="ORF">DGYR_LOCUS3004</name>
</gene>
<keyword evidence="3" id="KW-0597">Phosphoprotein</keyword>
<dbReference type="InterPro" id="IPR000337">
    <property type="entry name" value="GPCR_3"/>
</dbReference>
<evidence type="ECO:0000256" key="5">
    <source>
        <dbReference type="ARBA" id="ARBA00022729"/>
    </source>
</evidence>
<evidence type="ECO:0000256" key="1">
    <source>
        <dbReference type="ARBA" id="ARBA00008991"/>
    </source>
</evidence>
<evidence type="ECO:0000259" key="20">
    <source>
        <dbReference type="Pfam" id="PF01094"/>
    </source>
</evidence>
<evidence type="ECO:0000256" key="15">
    <source>
        <dbReference type="ARBA" id="ARBA00023257"/>
    </source>
</evidence>
<evidence type="ECO:0000256" key="7">
    <source>
        <dbReference type="ARBA" id="ARBA00023018"/>
    </source>
</evidence>
<dbReference type="PANTHER" id="PTHR10519:SF74">
    <property type="entry name" value="GAMMA-AMINOBUTYRIC ACID TYPE B RECEPTOR SUBUNIT 2"/>
    <property type="match status" value="1"/>
</dbReference>
<dbReference type="CDD" id="cd06366">
    <property type="entry name" value="PBP1_GABAb_receptor"/>
    <property type="match status" value="1"/>
</dbReference>
<accession>A0A7I8VFF1</accession>
<dbReference type="Pfam" id="PF01094">
    <property type="entry name" value="ANF_receptor"/>
    <property type="match status" value="1"/>
</dbReference>
<evidence type="ECO:0000313" key="22">
    <source>
        <dbReference type="Proteomes" id="UP000549394"/>
    </source>
</evidence>
<dbReference type="FunFam" id="3.40.50.2300:FF:000072">
    <property type="entry name" value="Gamma-aminobutyric acid type B receptor subunit 2"/>
    <property type="match status" value="1"/>
</dbReference>
<dbReference type="GO" id="GO:0045211">
    <property type="term" value="C:postsynaptic membrane"/>
    <property type="evidence" value="ECO:0007669"/>
    <property type="project" value="UniProtKB-SubCell"/>
</dbReference>
<evidence type="ECO:0000256" key="19">
    <source>
        <dbReference type="SAM" id="Phobius"/>
    </source>
</evidence>
<evidence type="ECO:0000256" key="3">
    <source>
        <dbReference type="ARBA" id="ARBA00022553"/>
    </source>
</evidence>
<sequence>MRQLAFIAFLSCVYSKEEIFIGGLFPLSRKSNDNDKDNSKIGLGILPAVELAMEHVNSHRQILNKQTLRITYNDSMCDMAVGTKLFFDMMNQPPEKLILFGAACSHVTGPIAETAYYWRIPQLSYADTHPELSDRTRYSMFFRTIPSDLDYNPARVKLVKNFGWKRVGTIFQDASKGSSRFAYAHNLFVDLLEQAGVERQIESFSTDPAPAIENLKKKDQRIIIGNFDSEMARKVVCQAYKTNLYGVKYVWILLGDYPKNWWKKGTDGCLVEELEKVLQGYFSTDILPLSSEERKTISNITAQEYSRLYSSSVSSSDYNEFSGYAYDGIWAIALALHKTLNEYGIVQSELRNNSDLLLDALNNTDFIGVTGDVQFRKGDRVGSILLQQMQGGRLVKIGEYHANNDTLNLEAPNSSSIIWPSLYIFLYHSLVLNFSFLIVRLSPFIHIENKQPRDRTRQRLHLQRVNLTIYAILCTISSIGIIIALVFLGINIKFRNHRYEIIINGLHFLGKELGIYLWEGISLFSHIDNQFILLIYTVYNL</sequence>
<proteinExistence type="inferred from homology"/>
<dbReference type="PANTHER" id="PTHR10519">
    <property type="entry name" value="GABA-B RECEPTOR"/>
    <property type="match status" value="1"/>
</dbReference>
<dbReference type="GO" id="GO:0038039">
    <property type="term" value="C:G protein-coupled receptor heterodimeric complex"/>
    <property type="evidence" value="ECO:0007669"/>
    <property type="project" value="TreeGrafter"/>
</dbReference>
<evidence type="ECO:0000256" key="11">
    <source>
        <dbReference type="ARBA" id="ARBA00023157"/>
    </source>
</evidence>
<keyword evidence="5" id="KW-0732">Signal</keyword>
<comment type="subcellular location">
    <subcellularLocation>
        <location evidence="16">Postsynaptic cell membrane</location>
        <topology evidence="16">Multi-pass membrane protein</topology>
    </subcellularLocation>
</comment>
<keyword evidence="13" id="KW-0325">Glycoprotein</keyword>
<evidence type="ECO:0000256" key="10">
    <source>
        <dbReference type="ARBA" id="ARBA00023136"/>
    </source>
</evidence>
<dbReference type="InterPro" id="IPR028082">
    <property type="entry name" value="Peripla_BP_I"/>
</dbReference>
<dbReference type="PRINTS" id="PR01177">
    <property type="entry name" value="GABAB1RECPTR"/>
</dbReference>
<evidence type="ECO:0000256" key="12">
    <source>
        <dbReference type="ARBA" id="ARBA00023170"/>
    </source>
</evidence>
<dbReference type="GO" id="GO:0007214">
    <property type="term" value="P:gamma-aminobutyric acid signaling pathway"/>
    <property type="evidence" value="ECO:0007669"/>
    <property type="project" value="TreeGrafter"/>
</dbReference>
<evidence type="ECO:0000256" key="18">
    <source>
        <dbReference type="ARBA" id="ARBA00083903"/>
    </source>
</evidence>
<dbReference type="PRINTS" id="PR01176">
    <property type="entry name" value="GABABRECEPTR"/>
</dbReference>
<evidence type="ECO:0000256" key="2">
    <source>
        <dbReference type="ARBA" id="ARBA00022475"/>
    </source>
</evidence>
<keyword evidence="6 19" id="KW-1133">Transmembrane helix</keyword>
<dbReference type="GO" id="GO:0004965">
    <property type="term" value="F:G protein-coupled GABA receptor activity"/>
    <property type="evidence" value="ECO:0007669"/>
    <property type="project" value="InterPro"/>
</dbReference>
<evidence type="ECO:0000256" key="9">
    <source>
        <dbReference type="ARBA" id="ARBA00023054"/>
    </source>
</evidence>
<feature type="domain" description="Receptor ligand binding region" evidence="20">
    <location>
        <begin position="46"/>
        <end position="391"/>
    </location>
</feature>
<keyword evidence="22" id="KW-1185">Reference proteome</keyword>
<keyword evidence="7" id="KW-0770">Synapse</keyword>